<dbReference type="InterPro" id="IPR000073">
    <property type="entry name" value="AB_hydrolase_1"/>
</dbReference>
<dbReference type="Proteomes" id="UP000516305">
    <property type="component" value="Chromosome"/>
</dbReference>
<accession>A0A7H0V9Z9</accession>
<evidence type="ECO:0000313" key="4">
    <source>
        <dbReference type="EMBL" id="QNR22547.1"/>
    </source>
</evidence>
<proteinExistence type="inferred from homology"/>
<reference evidence="4 5" key="1">
    <citation type="submission" date="2020-08" db="EMBL/GenBank/DDBJ databases">
        <title>Croceimicrobium hydrocarbonivorans gen. nov., sp. nov., a novel marine bacterium isolated from a bacterial consortium that degrades polyethylene terephthalate.</title>
        <authorList>
            <person name="Liu R."/>
        </authorList>
    </citation>
    <scope>NUCLEOTIDE SEQUENCE [LARGE SCALE GENOMIC DNA]</scope>
    <source>
        <strain evidence="4 5">A20-9</strain>
    </source>
</reference>
<sequence>MKKLITLILIGSLFACQKFESSTSAETYFHLTVDKASIPVLLRGNTASNKIMLFVNGGPGLTSLDLAEADLFKWKTNLEKSVAIAYYDQRGCGNAQGNFEESSINLQQYRKDLHYVLGVLKAQYPDAELSLCGHSFGGFLASSYLLEYGDQALADKLILIDGALNYDFDLTWEYRRIFLQEMAEAQINLGENIAHWQAALDWLNTEPDLSDNAQKKIWNQYVGQPGEYLIPDEYLALSLRDYMKLGFASSYNPFPAFLSSNLEKVNDLLNAELEGQNLQSDLKQIKLPALFLWGQYDDLIPPQEGKAMFDSLGTVDHQKEFISLPNAGHEPMFSQNGALQAFIKNFILHS</sequence>
<evidence type="ECO:0000259" key="3">
    <source>
        <dbReference type="Pfam" id="PF00561"/>
    </source>
</evidence>
<dbReference type="KEGG" id="chyd:H4K34_09110"/>
<evidence type="ECO:0000256" key="2">
    <source>
        <dbReference type="ARBA" id="ARBA00022801"/>
    </source>
</evidence>
<dbReference type="EMBL" id="CP060139">
    <property type="protein sequence ID" value="QNR22547.1"/>
    <property type="molecule type" value="Genomic_DNA"/>
</dbReference>
<dbReference type="RefSeq" id="WP_210757113.1">
    <property type="nucleotide sequence ID" value="NZ_CP060139.1"/>
</dbReference>
<dbReference type="GO" id="GO:0006508">
    <property type="term" value="P:proteolysis"/>
    <property type="evidence" value="ECO:0007669"/>
    <property type="project" value="InterPro"/>
</dbReference>
<protein>
    <submittedName>
        <fullName evidence="4">Alpha/beta hydrolase</fullName>
    </submittedName>
</protein>
<dbReference type="Pfam" id="PF00561">
    <property type="entry name" value="Abhydrolase_1"/>
    <property type="match status" value="1"/>
</dbReference>
<keyword evidence="5" id="KW-1185">Reference proteome</keyword>
<comment type="similarity">
    <text evidence="1">Belongs to the peptidase S33 family.</text>
</comment>
<evidence type="ECO:0000313" key="5">
    <source>
        <dbReference type="Proteomes" id="UP000516305"/>
    </source>
</evidence>
<dbReference type="SUPFAM" id="SSF53474">
    <property type="entry name" value="alpha/beta-Hydrolases"/>
    <property type="match status" value="1"/>
</dbReference>
<dbReference type="Gene3D" id="3.40.50.1820">
    <property type="entry name" value="alpha/beta hydrolase"/>
    <property type="match status" value="1"/>
</dbReference>
<dbReference type="PRINTS" id="PR00793">
    <property type="entry name" value="PROAMNOPTASE"/>
</dbReference>
<name>A0A7H0V9Z9_9FLAO</name>
<dbReference type="AlphaFoldDB" id="A0A7H0V9Z9"/>
<dbReference type="PANTHER" id="PTHR43798:SF33">
    <property type="entry name" value="HYDROLASE, PUTATIVE (AFU_ORTHOLOGUE AFUA_2G14860)-RELATED"/>
    <property type="match status" value="1"/>
</dbReference>
<dbReference type="GO" id="GO:0016020">
    <property type="term" value="C:membrane"/>
    <property type="evidence" value="ECO:0007669"/>
    <property type="project" value="TreeGrafter"/>
</dbReference>
<organism evidence="4 5">
    <name type="scientific">Croceimicrobium hydrocarbonivorans</name>
    <dbReference type="NCBI Taxonomy" id="2761580"/>
    <lineage>
        <taxon>Bacteria</taxon>
        <taxon>Pseudomonadati</taxon>
        <taxon>Bacteroidota</taxon>
        <taxon>Flavobacteriia</taxon>
        <taxon>Flavobacteriales</taxon>
        <taxon>Owenweeksiaceae</taxon>
        <taxon>Croceimicrobium</taxon>
    </lineage>
</organism>
<evidence type="ECO:0000256" key="1">
    <source>
        <dbReference type="ARBA" id="ARBA00010088"/>
    </source>
</evidence>
<dbReference type="InterPro" id="IPR050266">
    <property type="entry name" value="AB_hydrolase_sf"/>
</dbReference>
<keyword evidence="2 4" id="KW-0378">Hydrolase</keyword>
<dbReference type="PROSITE" id="PS51257">
    <property type="entry name" value="PROKAR_LIPOPROTEIN"/>
    <property type="match status" value="1"/>
</dbReference>
<dbReference type="InterPro" id="IPR029058">
    <property type="entry name" value="AB_hydrolase_fold"/>
</dbReference>
<dbReference type="GO" id="GO:0008233">
    <property type="term" value="F:peptidase activity"/>
    <property type="evidence" value="ECO:0007669"/>
    <property type="project" value="InterPro"/>
</dbReference>
<dbReference type="InterPro" id="IPR002410">
    <property type="entry name" value="Peptidase_S33"/>
</dbReference>
<dbReference type="PANTHER" id="PTHR43798">
    <property type="entry name" value="MONOACYLGLYCEROL LIPASE"/>
    <property type="match status" value="1"/>
</dbReference>
<feature type="domain" description="AB hydrolase-1" evidence="3">
    <location>
        <begin position="51"/>
        <end position="333"/>
    </location>
</feature>
<gene>
    <name evidence="4" type="ORF">H4K34_09110</name>
</gene>